<feature type="compositionally biased region" description="Low complexity" evidence="1">
    <location>
        <begin position="70"/>
        <end position="81"/>
    </location>
</feature>
<dbReference type="InterPro" id="IPR016181">
    <property type="entry name" value="Acyl_CoA_acyltransferase"/>
</dbReference>
<dbReference type="Pfam" id="PF00583">
    <property type="entry name" value="Acetyltransf_1"/>
    <property type="match status" value="1"/>
</dbReference>
<evidence type="ECO:0000313" key="3">
    <source>
        <dbReference type="EMBL" id="KAG9392371.1"/>
    </source>
</evidence>
<accession>A0A8J6ARE3</accession>
<dbReference type="PANTHER" id="PTHR42791">
    <property type="entry name" value="GNAT FAMILY ACETYLTRANSFERASE"/>
    <property type="match status" value="1"/>
</dbReference>
<dbReference type="PROSITE" id="PS51186">
    <property type="entry name" value="GNAT"/>
    <property type="match status" value="1"/>
</dbReference>
<comment type="caution">
    <text evidence="3">The sequence shown here is derived from an EMBL/GenBank/DDBJ whole genome shotgun (WGS) entry which is preliminary data.</text>
</comment>
<dbReference type="Proteomes" id="UP000717585">
    <property type="component" value="Unassembled WGS sequence"/>
</dbReference>
<name>A0A8J6ARE3_9EUKA</name>
<organism evidence="3 4">
    <name type="scientific">Carpediemonas membranifera</name>
    <dbReference type="NCBI Taxonomy" id="201153"/>
    <lineage>
        <taxon>Eukaryota</taxon>
        <taxon>Metamonada</taxon>
        <taxon>Carpediemonas-like organisms</taxon>
        <taxon>Carpediemonas</taxon>
    </lineage>
</organism>
<reference evidence="3" key="1">
    <citation type="submission" date="2021-05" db="EMBL/GenBank/DDBJ databases">
        <title>A free-living protist that lacks canonical eukaryotic 1 DNA replication and segregation systems.</title>
        <authorList>
            <person name="Salas-Leiva D.E."/>
            <person name="Tromer E.C."/>
            <person name="Curtis B.A."/>
            <person name="Jerlstrom-Hultqvist J."/>
            <person name="Kolisko M."/>
            <person name="Yi Z."/>
            <person name="Salas-Leiva J.S."/>
            <person name="Gallot-Lavallee L."/>
            <person name="Kops G.J.P.L."/>
            <person name="Archibald J.M."/>
            <person name="Simpson A.G.B."/>
            <person name="Roger A.J."/>
        </authorList>
    </citation>
    <scope>NUCLEOTIDE SEQUENCE</scope>
    <source>
        <strain evidence="3">BICM</strain>
    </source>
</reference>
<proteinExistence type="predicted"/>
<gene>
    <name evidence="3" type="ORF">J8273_5361</name>
</gene>
<dbReference type="GO" id="GO:0016747">
    <property type="term" value="F:acyltransferase activity, transferring groups other than amino-acyl groups"/>
    <property type="evidence" value="ECO:0007669"/>
    <property type="project" value="InterPro"/>
</dbReference>
<dbReference type="EMBL" id="JAHDYR010000038">
    <property type="protein sequence ID" value="KAG9392371.1"/>
    <property type="molecule type" value="Genomic_DNA"/>
</dbReference>
<dbReference type="PANTHER" id="PTHR42791:SF1">
    <property type="entry name" value="N-ACETYLTRANSFERASE DOMAIN-CONTAINING PROTEIN"/>
    <property type="match status" value="1"/>
</dbReference>
<dbReference type="AlphaFoldDB" id="A0A8J6ARE3"/>
<dbReference type="OrthoDB" id="512662at2759"/>
<feature type="region of interest" description="Disordered" evidence="1">
    <location>
        <begin position="39"/>
        <end position="112"/>
    </location>
</feature>
<dbReference type="SUPFAM" id="SSF55729">
    <property type="entry name" value="Acyl-CoA N-acyltransferases (Nat)"/>
    <property type="match status" value="1"/>
</dbReference>
<evidence type="ECO:0000256" key="1">
    <source>
        <dbReference type="SAM" id="MobiDB-lite"/>
    </source>
</evidence>
<keyword evidence="4" id="KW-1185">Reference proteome</keyword>
<feature type="domain" description="N-acetyltransferase" evidence="2">
    <location>
        <begin position="143"/>
        <end position="296"/>
    </location>
</feature>
<sequence>MPSEFSLIFNIANEKQREAQKQLIVDEFQSDAFYNFLANSEVDEVSPDKIEERNTNSPDEDASSSGKAVGSSDNRSGRSGNAPSPGETSDSSVELSDSSGNESDNEPSTETTRALLEAVVDVEERTMDATGNVITVIDNKTRKLIGSLTYLHSEQAEARNHELYRWRNVWPFYRLFLSGLFNRKHRPLLARYGANMHVNEWLAEQHDEIMGDTEHLYIVMVAASSACRGKGVGSALMRAITEQADGLNVPCYLEATNKGLTSFYGRFGFELVPNGARRVLGLKMAPKMFFMVRKPRSAAVSTPAMSKH</sequence>
<feature type="compositionally biased region" description="Low complexity" evidence="1">
    <location>
        <begin position="89"/>
        <end position="102"/>
    </location>
</feature>
<dbReference type="Gene3D" id="3.40.630.30">
    <property type="match status" value="1"/>
</dbReference>
<dbReference type="InterPro" id="IPR052523">
    <property type="entry name" value="Trichothecene_AcTrans"/>
</dbReference>
<protein>
    <submittedName>
        <fullName evidence="3">Acetyltransferase (GNAT) domain</fullName>
    </submittedName>
</protein>
<evidence type="ECO:0000313" key="4">
    <source>
        <dbReference type="Proteomes" id="UP000717585"/>
    </source>
</evidence>
<dbReference type="InterPro" id="IPR000182">
    <property type="entry name" value="GNAT_dom"/>
</dbReference>
<evidence type="ECO:0000259" key="2">
    <source>
        <dbReference type="PROSITE" id="PS51186"/>
    </source>
</evidence>
<dbReference type="CDD" id="cd04301">
    <property type="entry name" value="NAT_SF"/>
    <property type="match status" value="1"/>
</dbReference>